<protein>
    <submittedName>
        <fullName evidence="3">Uncharacterized protein</fullName>
    </submittedName>
</protein>
<comment type="caution">
    <text evidence="3">The sequence shown here is derived from an EMBL/GenBank/DDBJ whole genome shotgun (WGS) entry which is preliminary data.</text>
</comment>
<accession>A0AA39RII9</accession>
<dbReference type="AlphaFoldDB" id="A0AA39RII9"/>
<name>A0AA39RII9_ACESA</name>
<keyword evidence="4" id="KW-1185">Reference proteome</keyword>
<dbReference type="Proteomes" id="UP001168877">
    <property type="component" value="Unassembled WGS sequence"/>
</dbReference>
<gene>
    <name evidence="3" type="ORF">LWI29_023566</name>
</gene>
<evidence type="ECO:0000256" key="1">
    <source>
        <dbReference type="SAM" id="Coils"/>
    </source>
</evidence>
<reference evidence="3" key="1">
    <citation type="journal article" date="2022" name="Plant J.">
        <title>Strategies of tolerance reflected in two North American maple genomes.</title>
        <authorList>
            <person name="McEvoy S.L."/>
            <person name="Sezen U.U."/>
            <person name="Trouern-Trend A."/>
            <person name="McMahon S.M."/>
            <person name="Schaberg P.G."/>
            <person name="Yang J."/>
            <person name="Wegrzyn J.L."/>
            <person name="Swenson N.G."/>
        </authorList>
    </citation>
    <scope>NUCLEOTIDE SEQUENCE</scope>
    <source>
        <strain evidence="3">NS2018</strain>
    </source>
</reference>
<evidence type="ECO:0000313" key="4">
    <source>
        <dbReference type="Proteomes" id="UP001168877"/>
    </source>
</evidence>
<feature type="compositionally biased region" description="Low complexity" evidence="2">
    <location>
        <begin position="309"/>
        <end position="320"/>
    </location>
</feature>
<reference evidence="3" key="2">
    <citation type="submission" date="2023-06" db="EMBL/GenBank/DDBJ databases">
        <authorList>
            <person name="Swenson N.G."/>
            <person name="Wegrzyn J.L."/>
            <person name="Mcevoy S.L."/>
        </authorList>
    </citation>
    <scope>NUCLEOTIDE SEQUENCE</scope>
    <source>
        <strain evidence="3">NS2018</strain>
        <tissue evidence="3">Leaf</tissue>
    </source>
</reference>
<evidence type="ECO:0000256" key="2">
    <source>
        <dbReference type="SAM" id="MobiDB-lite"/>
    </source>
</evidence>
<proteinExistence type="predicted"/>
<sequence>MWKLKGYEPPTPREIHQFYTLRQTGNSRTYFLLSSPVGNWIPEGVVNPRQVEISGDEKKKGFIWGFPSSNKRWKNSWFFVGGKWGRDVSAGGRLNLAAKKVPRHFTSPDAWSKATPVLLDVEISHLAAAAVLPLNERVCDFDTVYDLQARAVKNSEAASKRHAAGLSKEGIASPDGGDPSNGEEAGDITEGGVKSGQPHVHTEAAANTPAAATPNCNGKEKAPLDPVSDLAPRANRGKRPAKGTPDRAARPLKRASRVVQYVVSSDEEGADEPILAETPSTQTATHGGPVEGANTAVPSSEEADESHVPASTPPQTASPSLVASPLVAMGEPDVSSGVAHEAPPMGSNEAGEGTVSLSDFSATEICSHLINNDIYIGEGWEHVKGKPCNRKMEFFFNCHSLKLSTEESYAQQLAHLREFADGHLSAQIAVEEKLSAVEEEVRLLKEQLSASQESLAARFEAERIAEKAKEKAEHEA</sequence>
<organism evidence="3 4">
    <name type="scientific">Acer saccharum</name>
    <name type="common">Sugar maple</name>
    <dbReference type="NCBI Taxonomy" id="4024"/>
    <lineage>
        <taxon>Eukaryota</taxon>
        <taxon>Viridiplantae</taxon>
        <taxon>Streptophyta</taxon>
        <taxon>Embryophyta</taxon>
        <taxon>Tracheophyta</taxon>
        <taxon>Spermatophyta</taxon>
        <taxon>Magnoliopsida</taxon>
        <taxon>eudicotyledons</taxon>
        <taxon>Gunneridae</taxon>
        <taxon>Pentapetalae</taxon>
        <taxon>rosids</taxon>
        <taxon>malvids</taxon>
        <taxon>Sapindales</taxon>
        <taxon>Sapindaceae</taxon>
        <taxon>Hippocastanoideae</taxon>
        <taxon>Acereae</taxon>
        <taxon>Acer</taxon>
    </lineage>
</organism>
<keyword evidence="1" id="KW-0175">Coiled coil</keyword>
<evidence type="ECO:0000313" key="3">
    <source>
        <dbReference type="EMBL" id="KAK0574429.1"/>
    </source>
</evidence>
<feature type="region of interest" description="Disordered" evidence="2">
    <location>
        <begin position="156"/>
        <end position="320"/>
    </location>
</feature>
<dbReference type="EMBL" id="JAUESC010000387">
    <property type="protein sequence ID" value="KAK0574429.1"/>
    <property type="molecule type" value="Genomic_DNA"/>
</dbReference>
<feature type="compositionally biased region" description="Low complexity" evidence="2">
    <location>
        <begin position="204"/>
        <end position="215"/>
    </location>
</feature>
<feature type="coiled-coil region" evidence="1">
    <location>
        <begin position="427"/>
        <end position="454"/>
    </location>
</feature>